<evidence type="ECO:0000313" key="2">
    <source>
        <dbReference type="EMBL" id="GKT32545.1"/>
    </source>
</evidence>
<organism evidence="2 3">
    <name type="scientific">Aduncisulcus paluster</name>
    <dbReference type="NCBI Taxonomy" id="2918883"/>
    <lineage>
        <taxon>Eukaryota</taxon>
        <taxon>Metamonada</taxon>
        <taxon>Carpediemonas-like organisms</taxon>
        <taxon>Aduncisulcus</taxon>
    </lineage>
</organism>
<dbReference type="EMBL" id="BQXS01010005">
    <property type="protein sequence ID" value="GKT32545.1"/>
    <property type="molecule type" value="Genomic_DNA"/>
</dbReference>
<comment type="caution">
    <text evidence="2">The sequence shown here is derived from an EMBL/GenBank/DDBJ whole genome shotgun (WGS) entry which is preliminary data.</text>
</comment>
<feature type="region of interest" description="Disordered" evidence="1">
    <location>
        <begin position="182"/>
        <end position="201"/>
    </location>
</feature>
<sequence length="516" mass="59712">MSSQYKGTEIEVIDEKEYIKTFDISKEDLVEPSEDLATLSVEILKDFETRSDFSSLGFSFTSDSFPKEPSIDQFSQFFSELDKCIRMKENTIKKIPEILLVPLTERLLQVILPNASCKQSVLSILSYLSVNRLTSEKTALLFQFNTMTILMAYAAFSCESSVLMLTFLSAILRKRREHELLHKRTEKHKSRSRSGSFRGSIGDSLPLHDHPCDIGVSSFTILPPIPFYDETVGLLFTLWRKHSSDPRICLFFLDIIHHACKTDISLHRFYNHGLASLLKETAMEHSKRIEIVRRVISVAEAGIRQFDVKLKLLQEGYVQLCESALMSFATHQPLALAACRLLVVLCYVGYRLETGEGIRLPWRLRLDVIGEVIIQHRRSLAGCAASFIMFVLEDKDPSRLRRDIFYSFESCVFHDFEKYHIHVASFSQHTQYENHRYLVKTDIPKRLRKYYVKPSQMKFGEKLVMLLYRRDSNPKKICAVCHGHRNTDVYQMVVTWRLEFSKIGYTLNVNPTLFKP</sequence>
<protein>
    <submittedName>
        <fullName evidence="2">Uncharacterized protein</fullName>
    </submittedName>
</protein>
<name>A0ABQ5KNP7_9EUKA</name>
<evidence type="ECO:0000313" key="3">
    <source>
        <dbReference type="Proteomes" id="UP001057375"/>
    </source>
</evidence>
<dbReference type="Proteomes" id="UP001057375">
    <property type="component" value="Unassembled WGS sequence"/>
</dbReference>
<accession>A0ABQ5KNP7</accession>
<keyword evidence="3" id="KW-1185">Reference proteome</keyword>
<evidence type="ECO:0000256" key="1">
    <source>
        <dbReference type="SAM" id="MobiDB-lite"/>
    </source>
</evidence>
<proteinExistence type="predicted"/>
<reference evidence="2" key="1">
    <citation type="submission" date="2022-03" db="EMBL/GenBank/DDBJ databases">
        <title>Draft genome sequence of Aduncisulcus paluster, a free-living microaerophilic Fornicata.</title>
        <authorList>
            <person name="Yuyama I."/>
            <person name="Kume K."/>
            <person name="Tamura T."/>
            <person name="Inagaki Y."/>
            <person name="Hashimoto T."/>
        </authorList>
    </citation>
    <scope>NUCLEOTIDE SEQUENCE</scope>
    <source>
        <strain evidence="2">NY0171</strain>
    </source>
</reference>
<gene>
    <name evidence="2" type="ORF">ADUPG1_006677</name>
</gene>